<evidence type="ECO:0000313" key="2">
    <source>
        <dbReference type="EMBL" id="KDR38687.1"/>
    </source>
</evidence>
<dbReference type="Gene3D" id="3.40.50.1820">
    <property type="entry name" value="alpha/beta hydrolase"/>
    <property type="match status" value="1"/>
</dbReference>
<dbReference type="InterPro" id="IPR029058">
    <property type="entry name" value="AB_hydrolase_fold"/>
</dbReference>
<organism evidence="2 3">
    <name type="scientific">Caballeronia glathei</name>
    <dbReference type="NCBI Taxonomy" id="60547"/>
    <lineage>
        <taxon>Bacteria</taxon>
        <taxon>Pseudomonadati</taxon>
        <taxon>Pseudomonadota</taxon>
        <taxon>Betaproteobacteria</taxon>
        <taxon>Burkholderiales</taxon>
        <taxon>Burkholderiaceae</taxon>
        <taxon>Caballeronia</taxon>
    </lineage>
</organism>
<dbReference type="PROSITE" id="PS51257">
    <property type="entry name" value="PROKAR_LIPOPROTEIN"/>
    <property type="match status" value="1"/>
</dbReference>
<evidence type="ECO:0008006" key="4">
    <source>
        <dbReference type="Google" id="ProtNLM"/>
    </source>
</evidence>
<dbReference type="EMBL" id="JFHC01000080">
    <property type="protein sequence ID" value="KDR38687.1"/>
    <property type="molecule type" value="Genomic_DNA"/>
</dbReference>
<evidence type="ECO:0000313" key="3">
    <source>
        <dbReference type="Proteomes" id="UP000027466"/>
    </source>
</evidence>
<dbReference type="Proteomes" id="UP000027466">
    <property type="component" value="Unassembled WGS sequence"/>
</dbReference>
<reference evidence="2 3" key="1">
    <citation type="submission" date="2014-03" db="EMBL/GenBank/DDBJ databases">
        <title>Draft Genome Sequences of Four Burkholderia Strains.</title>
        <authorList>
            <person name="Liu X.Y."/>
            <person name="Li C.X."/>
            <person name="Xu J.H."/>
        </authorList>
    </citation>
    <scope>NUCLEOTIDE SEQUENCE [LARGE SCALE GENOMIC DNA]</scope>
    <source>
        <strain evidence="2 3">DSM 50014</strain>
    </source>
</reference>
<accession>A0A069PDX4</accession>
<sequence length="110" mass="11486">MKGRLFIAARLARAAVITLVLAACASQAGNRGTVISGPLSIEKQGAIFASGRGILPDTRSTPANDAATGTVTIDQMYVYDRVPVRVMPLSLTLVIGQGSAFTFMRSMEAG</sequence>
<name>A0A069PDX4_9BURK</name>
<keyword evidence="3" id="KW-1185">Reference proteome</keyword>
<dbReference type="STRING" id="60547.GCA_000751215_06014"/>
<protein>
    <recommendedName>
        <fullName evidence="4">Lipoprotein</fullName>
    </recommendedName>
</protein>
<keyword evidence="1" id="KW-0732">Signal</keyword>
<feature type="chain" id="PRO_5007372050" description="Lipoprotein" evidence="1">
    <location>
        <begin position="29"/>
        <end position="110"/>
    </location>
</feature>
<gene>
    <name evidence="2" type="ORF">BG61_38650</name>
</gene>
<proteinExistence type="predicted"/>
<dbReference type="AlphaFoldDB" id="A0A069PDX4"/>
<evidence type="ECO:0000256" key="1">
    <source>
        <dbReference type="SAM" id="SignalP"/>
    </source>
</evidence>
<comment type="caution">
    <text evidence="2">The sequence shown here is derived from an EMBL/GenBank/DDBJ whole genome shotgun (WGS) entry which is preliminary data.</text>
</comment>
<feature type="signal peptide" evidence="1">
    <location>
        <begin position="1"/>
        <end position="28"/>
    </location>
</feature>